<comment type="caution">
    <text evidence="8">The sequence shown here is derived from an EMBL/GenBank/DDBJ whole genome shotgun (WGS) entry which is preliminary data.</text>
</comment>
<evidence type="ECO:0000313" key="9">
    <source>
        <dbReference type="Proteomes" id="UP001165565"/>
    </source>
</evidence>
<gene>
    <name evidence="8" type="ORF">NEE01_14130</name>
</gene>
<dbReference type="AlphaFoldDB" id="A0AA41ZHR8"/>
<dbReference type="InterPro" id="IPR006680">
    <property type="entry name" value="Amidohydro-rel"/>
</dbReference>
<dbReference type="SUPFAM" id="SSF51338">
    <property type="entry name" value="Composite domain of metallo-dependent hydrolases"/>
    <property type="match status" value="1"/>
</dbReference>
<comment type="similarity">
    <text evidence="1">Belongs to the metallo-dependent hydrolases superfamily. ATZ/TRZ family.</text>
</comment>
<dbReference type="PANTHER" id="PTHR43794:SF11">
    <property type="entry name" value="AMIDOHYDROLASE-RELATED DOMAIN-CONTAINING PROTEIN"/>
    <property type="match status" value="1"/>
</dbReference>
<dbReference type="InterPro" id="IPR054418">
    <property type="entry name" value="MQNX/HUTI_composite_N"/>
</dbReference>
<evidence type="ECO:0000256" key="4">
    <source>
        <dbReference type="ARBA" id="ARBA00022833"/>
    </source>
</evidence>
<dbReference type="InterPro" id="IPR011059">
    <property type="entry name" value="Metal-dep_hydrolase_composite"/>
</dbReference>
<feature type="domain" description="Amidohydrolase-related" evidence="6">
    <location>
        <begin position="97"/>
        <end position="467"/>
    </location>
</feature>
<protein>
    <submittedName>
        <fullName evidence="8">Amidohydrolase family protein</fullName>
    </submittedName>
</protein>
<name>A0AA41ZHR8_9SPHN</name>
<dbReference type="Pfam" id="PF22039">
    <property type="entry name" value="HUTI_composite_bact"/>
    <property type="match status" value="1"/>
</dbReference>
<dbReference type="GO" id="GO:0016810">
    <property type="term" value="F:hydrolase activity, acting on carbon-nitrogen (but not peptide) bonds"/>
    <property type="evidence" value="ECO:0007669"/>
    <property type="project" value="InterPro"/>
</dbReference>
<dbReference type="InterPro" id="IPR050287">
    <property type="entry name" value="MTA/SAH_deaminase"/>
</dbReference>
<feature type="signal peptide" evidence="5">
    <location>
        <begin position="1"/>
        <end position="35"/>
    </location>
</feature>
<sequence>MRKVIMLFDRVATRRGALVVALGVAAAAAYAPAHAAGTEPADILITAGTIVTMDPARRVIDDGAVAIVGNRIAAVGTTAELKARFSPRETIDARRKIVMPGLIDGHGHAGHALLKTLGADSDTWNENVERMYAHGSTPDFWRADAMLAGLERLKSGVTTSVNFFGGGSDVYRVDDAKYGDAYVEGVRQIGVRWFLGVGPRRGPYPSGFTDWTGAAKRDFTVPFDRQLAVSEELIRKWNGTADGRIRMAVVFPTISPDDKLAGAALDEMVREAHAARELSKRYKVLFLQDGHTRGTVKYANDVLGLLGPDAIFSHATNLTDEEIKLIASTGTRISHNPSAIFSMYGRNPATELIDAGATVMLGSDGVAPDRSFDMFRHMFQATRYHRFYFHDAKVLPAGKVLEMATIDAAKALGMEKDIGSLEAGKKADIILVDWFKPHLVPMNMPVYRLVYYANGEDVSTVLVDGRVLMRDRQVLTADEEKILTAAQRESELAVTRAGLKGLDTLPEGFWGSTHLGPKTTK</sequence>
<feature type="chain" id="PRO_5041231873" evidence="5">
    <location>
        <begin position="36"/>
        <end position="521"/>
    </location>
</feature>
<dbReference type="GO" id="GO:0046872">
    <property type="term" value="F:metal ion binding"/>
    <property type="evidence" value="ECO:0007669"/>
    <property type="project" value="UniProtKB-KW"/>
</dbReference>
<evidence type="ECO:0000313" key="8">
    <source>
        <dbReference type="EMBL" id="MCW6535918.1"/>
    </source>
</evidence>
<dbReference type="InterPro" id="IPR032466">
    <property type="entry name" value="Metal_Hydrolase"/>
</dbReference>
<dbReference type="PANTHER" id="PTHR43794">
    <property type="entry name" value="AMINOHYDROLASE SSNA-RELATED"/>
    <property type="match status" value="1"/>
</dbReference>
<dbReference type="Pfam" id="PF01979">
    <property type="entry name" value="Amidohydro_1"/>
    <property type="match status" value="1"/>
</dbReference>
<evidence type="ECO:0000259" key="7">
    <source>
        <dbReference type="Pfam" id="PF22039"/>
    </source>
</evidence>
<reference evidence="8" key="1">
    <citation type="submission" date="2022-06" db="EMBL/GenBank/DDBJ databases">
        <title>Sphingomonas sp. nov. isolated from rhizosphere soil of tomato.</title>
        <authorList>
            <person name="Dong H."/>
            <person name="Gao R."/>
        </authorList>
    </citation>
    <scope>NUCLEOTIDE SEQUENCE</scope>
    <source>
        <strain evidence="8">MMSM24</strain>
    </source>
</reference>
<keyword evidence="9" id="KW-1185">Reference proteome</keyword>
<dbReference type="Gene3D" id="3.20.20.140">
    <property type="entry name" value="Metal-dependent hydrolases"/>
    <property type="match status" value="1"/>
</dbReference>
<proteinExistence type="inferred from homology"/>
<dbReference type="Proteomes" id="UP001165565">
    <property type="component" value="Unassembled WGS sequence"/>
</dbReference>
<evidence type="ECO:0000256" key="1">
    <source>
        <dbReference type="ARBA" id="ARBA00006745"/>
    </source>
</evidence>
<dbReference type="Gene3D" id="2.30.40.10">
    <property type="entry name" value="Urease, subunit C, domain 1"/>
    <property type="match status" value="1"/>
</dbReference>
<dbReference type="RefSeq" id="WP_265269349.1">
    <property type="nucleotide sequence ID" value="NZ_JANFAV010000009.1"/>
</dbReference>
<feature type="domain" description="Aminodeoxyfutalosine deaminase/Imidazolonepropionase-like composite" evidence="7">
    <location>
        <begin position="63"/>
        <end position="85"/>
    </location>
</feature>
<evidence type="ECO:0000259" key="6">
    <source>
        <dbReference type="Pfam" id="PF01979"/>
    </source>
</evidence>
<keyword evidence="4" id="KW-0862">Zinc</keyword>
<evidence type="ECO:0000256" key="3">
    <source>
        <dbReference type="ARBA" id="ARBA00022801"/>
    </source>
</evidence>
<evidence type="ECO:0000256" key="2">
    <source>
        <dbReference type="ARBA" id="ARBA00022723"/>
    </source>
</evidence>
<keyword evidence="5" id="KW-0732">Signal</keyword>
<dbReference type="EMBL" id="JANFAV010000009">
    <property type="protein sequence ID" value="MCW6535918.1"/>
    <property type="molecule type" value="Genomic_DNA"/>
</dbReference>
<organism evidence="8 9">
    <name type="scientific">Sphingomonas lycopersici</name>
    <dbReference type="NCBI Taxonomy" id="2951807"/>
    <lineage>
        <taxon>Bacteria</taxon>
        <taxon>Pseudomonadati</taxon>
        <taxon>Pseudomonadota</taxon>
        <taxon>Alphaproteobacteria</taxon>
        <taxon>Sphingomonadales</taxon>
        <taxon>Sphingomonadaceae</taxon>
        <taxon>Sphingomonas</taxon>
    </lineage>
</organism>
<keyword evidence="2" id="KW-0479">Metal-binding</keyword>
<keyword evidence="3" id="KW-0378">Hydrolase</keyword>
<accession>A0AA41ZHR8</accession>
<dbReference type="SUPFAM" id="SSF51556">
    <property type="entry name" value="Metallo-dependent hydrolases"/>
    <property type="match status" value="1"/>
</dbReference>
<evidence type="ECO:0000256" key="5">
    <source>
        <dbReference type="SAM" id="SignalP"/>
    </source>
</evidence>